<dbReference type="InterPro" id="IPR032599">
    <property type="entry name" value="YcdB/YcdC_rep_domain"/>
</dbReference>
<gene>
    <name evidence="2" type="ORF">C7R92_16595</name>
</gene>
<evidence type="ECO:0000313" key="2">
    <source>
        <dbReference type="EMBL" id="PSK08901.1"/>
    </source>
</evidence>
<dbReference type="GeneID" id="95751711"/>
<keyword evidence="3" id="KW-1185">Reference proteome</keyword>
<comment type="caution">
    <text evidence="2">The sequence shown here is derived from an EMBL/GenBank/DDBJ whole genome shotgun (WGS) entry which is preliminary data.</text>
</comment>
<organism evidence="2 3">
    <name type="scientific">Brevibacillus porteri</name>
    <dbReference type="NCBI Taxonomy" id="2126350"/>
    <lineage>
        <taxon>Bacteria</taxon>
        <taxon>Bacillati</taxon>
        <taxon>Bacillota</taxon>
        <taxon>Bacilli</taxon>
        <taxon>Bacillales</taxon>
        <taxon>Paenibacillaceae</taxon>
        <taxon>Brevibacillus</taxon>
    </lineage>
</organism>
<dbReference type="EMBL" id="PXZO01000031">
    <property type="protein sequence ID" value="PSK08901.1"/>
    <property type="molecule type" value="Genomic_DNA"/>
</dbReference>
<protein>
    <recommendedName>
        <fullName evidence="1">YcdB/YcdC repeated domain-containing protein</fullName>
    </recommendedName>
</protein>
<evidence type="ECO:0000313" key="3">
    <source>
        <dbReference type="Proteomes" id="UP000241645"/>
    </source>
</evidence>
<dbReference type="Pfam" id="PF16244">
    <property type="entry name" value="DUF4901"/>
    <property type="match status" value="1"/>
</dbReference>
<sequence>MVTYPTEAVRLTMEKWFAMFPGMRELSQQRIKTCDNWRTWEIKLGHERTKLEIDKKTGYITEFRLEDEIHQDSVASGVPIDAETATQRIIEVAEALYGDHLSGMVRDGMASLSEYREEKNWKLSYRYCFHDNRLASVYLFITLDEWGNLTDIYYRGFHDFDPKNKPSKPEVITKEEAKQVYFALYQENLMLACDEQEEGILQYLPDEPPMAYAVVHAETGQITKTVIGGRHPNEKHSEVIPVVTQGKSLIFSNVQEIELWVKESFQIDVIEADIKRETLVTPNEDGVTYNPRSGYFKHIDAAKKPDWPSTIHYFWSLPEAEDAETVYDPDFVCVTLNRQTNELLAFTFNQKMEYITPRMSDRDALRIATRYLETYIEQGITELHYYELCYLRGTGNTYYFYERRNGIVLTNRMYSVKVNPWTGQVTGFYKHDVRKNKIIPDPGSCVSLREAAESFMSLYDVELEYVQVEDRNTSRREKSPVPFPVYQLKYARTERYQYLDAVTNQFKPRTRT</sequence>
<proteinExistence type="predicted"/>
<reference evidence="2 3" key="1">
    <citation type="submission" date="2018-03" db="EMBL/GenBank/DDBJ databases">
        <title>Brevisbacillus phylogenomics.</title>
        <authorList>
            <person name="Dunlap C."/>
        </authorList>
    </citation>
    <scope>NUCLEOTIDE SEQUENCE [LARGE SCALE GENOMIC DNA]</scope>
    <source>
        <strain evidence="2 3">NRRL B-41110</strain>
    </source>
</reference>
<evidence type="ECO:0000259" key="1">
    <source>
        <dbReference type="Pfam" id="PF16244"/>
    </source>
</evidence>
<name>A0ABX5FNC2_9BACL</name>
<dbReference type="RefSeq" id="WP_106835022.1">
    <property type="nucleotide sequence ID" value="NZ_JARMEW010000027.1"/>
</dbReference>
<accession>A0ABX5FNC2</accession>
<feature type="domain" description="YcdB/YcdC repeated" evidence="1">
    <location>
        <begin position="330"/>
        <end position="429"/>
    </location>
</feature>
<dbReference type="Proteomes" id="UP000241645">
    <property type="component" value="Unassembled WGS sequence"/>
</dbReference>